<keyword evidence="5" id="KW-1185">Reference proteome</keyword>
<evidence type="ECO:0000313" key="6">
    <source>
        <dbReference type="WBParaSite" id="SMUV_0000708701-mRNA-1"/>
    </source>
</evidence>
<sequence length="355" mass="40502">MQATNKKKFYACNGITALLIVTQLLLLHNVCNAEVSEPEETHSPYWITLELLNIEWKPGCLTTAGCAEPRFEVIKTNVITDERKTTSWPVSEKLPEEIDPHKFTSYWKDGFANDITVACEVVGIDPKYKFPRICDATLDSRVFTIDPKQNRSVLPSELEGKVVVELSGKCFNVSLGVQKHEKRCPWCKEHNDVAIVEQYTYPEEAATWLQRLKRFDPFVISTLLFLTLSIVAVAIMLHLCAKVYRLKQSSNIYDKKRRLYHEPPSRIVHPLHINEVEETKYETPWENQHYHPVPYYRLGNRGDATVTSPVDSSLTNATTVSDYGLSSKTTFTSNRRFSPSSSFQGRHDDSGLESV</sequence>
<dbReference type="PANTHER" id="PTHR38626">
    <property type="entry name" value="SKN-1 DEPENDENT ZYGOTIC TRANSCRIPT-RELATED"/>
    <property type="match status" value="1"/>
</dbReference>
<organism evidence="5 6">
    <name type="scientific">Syphacia muris</name>
    <dbReference type="NCBI Taxonomy" id="451379"/>
    <lineage>
        <taxon>Eukaryota</taxon>
        <taxon>Metazoa</taxon>
        <taxon>Ecdysozoa</taxon>
        <taxon>Nematoda</taxon>
        <taxon>Chromadorea</taxon>
        <taxon>Rhabditida</taxon>
        <taxon>Spirurina</taxon>
        <taxon>Oxyuridomorpha</taxon>
        <taxon>Oxyuroidea</taxon>
        <taxon>Oxyuridae</taxon>
        <taxon>Syphacia</taxon>
    </lineage>
</organism>
<dbReference type="InterPro" id="IPR040426">
    <property type="entry name" value="C05B5.4-like"/>
</dbReference>
<feature type="compositionally biased region" description="Polar residues" evidence="1">
    <location>
        <begin position="331"/>
        <end position="344"/>
    </location>
</feature>
<feature type="domain" description="C2" evidence="4">
    <location>
        <begin position="45"/>
        <end position="183"/>
    </location>
</feature>
<evidence type="ECO:0000256" key="3">
    <source>
        <dbReference type="SAM" id="SignalP"/>
    </source>
</evidence>
<feature type="signal peptide" evidence="3">
    <location>
        <begin position="1"/>
        <end position="33"/>
    </location>
</feature>
<feature type="compositionally biased region" description="Basic and acidic residues" evidence="1">
    <location>
        <begin position="345"/>
        <end position="355"/>
    </location>
</feature>
<proteinExistence type="predicted"/>
<keyword evidence="2" id="KW-0472">Membrane</keyword>
<keyword evidence="2" id="KW-0812">Transmembrane</keyword>
<dbReference type="InterPro" id="IPR057569">
    <property type="entry name" value="C2_nem"/>
</dbReference>
<evidence type="ECO:0000313" key="5">
    <source>
        <dbReference type="Proteomes" id="UP000046393"/>
    </source>
</evidence>
<feature type="chain" id="PRO_5005893511" evidence="3">
    <location>
        <begin position="34"/>
        <end position="355"/>
    </location>
</feature>
<accession>A0A0N5AQW0</accession>
<dbReference type="AlphaFoldDB" id="A0A0N5AQW0"/>
<reference evidence="6" key="1">
    <citation type="submission" date="2017-02" db="UniProtKB">
        <authorList>
            <consortium name="WormBaseParasite"/>
        </authorList>
    </citation>
    <scope>IDENTIFICATION</scope>
</reference>
<feature type="region of interest" description="Disordered" evidence="1">
    <location>
        <begin position="331"/>
        <end position="355"/>
    </location>
</feature>
<dbReference type="Proteomes" id="UP000046393">
    <property type="component" value="Unplaced"/>
</dbReference>
<keyword evidence="3" id="KW-0732">Signal</keyword>
<evidence type="ECO:0000256" key="1">
    <source>
        <dbReference type="SAM" id="MobiDB-lite"/>
    </source>
</evidence>
<keyword evidence="2" id="KW-1133">Transmembrane helix</keyword>
<evidence type="ECO:0000256" key="2">
    <source>
        <dbReference type="SAM" id="Phobius"/>
    </source>
</evidence>
<dbReference type="Pfam" id="PF25330">
    <property type="entry name" value="C2_nem"/>
    <property type="match status" value="1"/>
</dbReference>
<protein>
    <submittedName>
        <fullName evidence="6">Conserved plasma membrane protein</fullName>
    </submittedName>
</protein>
<name>A0A0N5AQW0_9BILA</name>
<evidence type="ECO:0000259" key="4">
    <source>
        <dbReference type="Pfam" id="PF25330"/>
    </source>
</evidence>
<feature type="transmembrane region" description="Helical" evidence="2">
    <location>
        <begin position="218"/>
        <end position="241"/>
    </location>
</feature>
<dbReference type="WBParaSite" id="SMUV_0000708701-mRNA-1">
    <property type="protein sequence ID" value="SMUV_0000708701-mRNA-1"/>
    <property type="gene ID" value="SMUV_0000708701"/>
</dbReference>
<dbReference type="PANTHER" id="PTHR38626:SF4">
    <property type="entry name" value="SKN-1 DEPENDENT ZYGOTIC TRANSCRIPT"/>
    <property type="match status" value="1"/>
</dbReference>